<dbReference type="FunCoup" id="D8Q3M5">
    <property type="interactions" value="257"/>
</dbReference>
<dbReference type="Gene3D" id="1.20.5.110">
    <property type="match status" value="1"/>
</dbReference>
<dbReference type="InParanoid" id="D8Q3M5"/>
<dbReference type="AlphaFoldDB" id="D8Q3M5"/>
<feature type="transmembrane region" description="Helical" evidence="3">
    <location>
        <begin position="250"/>
        <end position="269"/>
    </location>
</feature>
<name>D8Q3M5_SCHCM</name>
<evidence type="ECO:0000256" key="3">
    <source>
        <dbReference type="SAM" id="Phobius"/>
    </source>
</evidence>
<feature type="region of interest" description="Disordered" evidence="2">
    <location>
        <begin position="141"/>
        <end position="167"/>
    </location>
</feature>
<dbReference type="SMART" id="SM00397">
    <property type="entry name" value="t_SNARE"/>
    <property type="match status" value="1"/>
</dbReference>
<evidence type="ECO:0000313" key="5">
    <source>
        <dbReference type="EMBL" id="EFI97715.1"/>
    </source>
</evidence>
<keyword evidence="3" id="KW-0812">Transmembrane</keyword>
<feature type="compositionally biased region" description="Polar residues" evidence="2">
    <location>
        <begin position="10"/>
        <end position="23"/>
    </location>
</feature>
<proteinExistence type="inferred from homology"/>
<dbReference type="OrthoDB" id="364348at2759"/>
<accession>D8Q3M5</accession>
<dbReference type="GO" id="GO:0006896">
    <property type="term" value="P:Golgi to vacuole transport"/>
    <property type="evidence" value="ECO:0007669"/>
    <property type="project" value="TreeGrafter"/>
</dbReference>
<dbReference type="EMBL" id="GL377305">
    <property type="protein sequence ID" value="EFI97715.1"/>
    <property type="molecule type" value="Genomic_DNA"/>
</dbReference>
<dbReference type="InterPro" id="IPR045242">
    <property type="entry name" value="Syntaxin"/>
</dbReference>
<feature type="domain" description="T-SNARE coiled-coil homology" evidence="4">
    <location>
        <begin position="177"/>
        <end position="239"/>
    </location>
</feature>
<dbReference type="PANTHER" id="PTHR19957">
    <property type="entry name" value="SYNTAXIN"/>
    <property type="match status" value="1"/>
</dbReference>
<dbReference type="Pfam" id="PF05739">
    <property type="entry name" value="SNARE"/>
    <property type="match status" value="1"/>
</dbReference>
<dbReference type="GO" id="GO:0000149">
    <property type="term" value="F:SNARE binding"/>
    <property type="evidence" value="ECO:0007669"/>
    <property type="project" value="TreeGrafter"/>
</dbReference>
<dbReference type="Proteomes" id="UP000007431">
    <property type="component" value="Unassembled WGS sequence"/>
</dbReference>
<dbReference type="CDD" id="cd15840">
    <property type="entry name" value="SNARE_Qa"/>
    <property type="match status" value="1"/>
</dbReference>
<dbReference type="STRING" id="578458.D8Q3M5"/>
<keyword evidence="3" id="KW-0472">Membrane</keyword>
<dbReference type="eggNOG" id="KOG0811">
    <property type="taxonomic scope" value="Eukaryota"/>
</dbReference>
<dbReference type="VEuPathDB" id="FungiDB:SCHCODRAFT_02618223"/>
<organism evidence="6">
    <name type="scientific">Schizophyllum commune (strain H4-8 / FGSC 9210)</name>
    <name type="common">Split gill fungus</name>
    <dbReference type="NCBI Taxonomy" id="578458"/>
    <lineage>
        <taxon>Eukaryota</taxon>
        <taxon>Fungi</taxon>
        <taxon>Dikarya</taxon>
        <taxon>Basidiomycota</taxon>
        <taxon>Agaricomycotina</taxon>
        <taxon>Agaricomycetes</taxon>
        <taxon>Agaricomycetidae</taxon>
        <taxon>Agaricales</taxon>
        <taxon>Schizophyllaceae</taxon>
        <taxon>Schizophyllum</taxon>
    </lineage>
</organism>
<dbReference type="InterPro" id="IPR010989">
    <property type="entry name" value="SNARE"/>
</dbReference>
<evidence type="ECO:0000313" key="6">
    <source>
        <dbReference type="Proteomes" id="UP000007431"/>
    </source>
</evidence>
<dbReference type="KEGG" id="scm:SCHCO_02618223"/>
<dbReference type="GO" id="GO:0012505">
    <property type="term" value="C:endomembrane system"/>
    <property type="evidence" value="ECO:0007669"/>
    <property type="project" value="TreeGrafter"/>
</dbReference>
<dbReference type="GO" id="GO:0006906">
    <property type="term" value="P:vesicle fusion"/>
    <property type="evidence" value="ECO:0007669"/>
    <property type="project" value="TreeGrafter"/>
</dbReference>
<dbReference type="Gene3D" id="1.20.58.70">
    <property type="match status" value="1"/>
</dbReference>
<dbReference type="FunFam" id="1.20.5.110:FF:000059">
    <property type="entry name" value="Related to syntaxin 12"/>
    <property type="match status" value="1"/>
</dbReference>
<gene>
    <name evidence="5" type="ORF">SCHCODRAFT_15265</name>
</gene>
<dbReference type="GO" id="GO:0031201">
    <property type="term" value="C:SNARE complex"/>
    <property type="evidence" value="ECO:0007669"/>
    <property type="project" value="TreeGrafter"/>
</dbReference>
<dbReference type="InterPro" id="IPR000727">
    <property type="entry name" value="T_SNARE_dom"/>
</dbReference>
<dbReference type="RefSeq" id="XP_003032618.1">
    <property type="nucleotide sequence ID" value="XM_003032572.1"/>
</dbReference>
<dbReference type="OMA" id="QPFLMEQ"/>
<dbReference type="InterPro" id="IPR006011">
    <property type="entry name" value="Syntaxin_N"/>
</dbReference>
<dbReference type="HOGENOM" id="CLU_059257_2_0_1"/>
<evidence type="ECO:0000256" key="2">
    <source>
        <dbReference type="SAM" id="MobiDB-lite"/>
    </source>
</evidence>
<dbReference type="PANTHER" id="PTHR19957:SF38">
    <property type="entry name" value="LD27581P"/>
    <property type="match status" value="1"/>
</dbReference>
<keyword evidence="6" id="KW-1185">Reference proteome</keyword>
<dbReference type="GO" id="GO:0048278">
    <property type="term" value="P:vesicle docking"/>
    <property type="evidence" value="ECO:0007669"/>
    <property type="project" value="TreeGrafter"/>
</dbReference>
<dbReference type="GeneID" id="9595338"/>
<dbReference type="Pfam" id="PF14523">
    <property type="entry name" value="Syntaxin_2"/>
    <property type="match status" value="1"/>
</dbReference>
<sequence>MSFADIETGDSPQRLTNASAPQSSEDSAFLDLQSSLSLQVFKMNANVQGIYKLVDCLGTPKDSATLRKRLHDLTESTRAMVKRASEDLKKLTALQTNLPHRKTPLQKTTHDMQQAMLGFQRAQQVSAERQRNVVEGVKHALDEDESPDADHTQTPQQQQQTQLLQQQLSPHELAYQESLIQEREAEIREIESGIHELAEIFNDLGHLVQDQGQMLHNIESNISSVAVDTGGAAEELTTAAEYQRKAGRRAACLLLILAFVVAIVLLAVLS</sequence>
<evidence type="ECO:0000256" key="1">
    <source>
        <dbReference type="ARBA" id="ARBA00009063"/>
    </source>
</evidence>
<reference evidence="5 6" key="1">
    <citation type="journal article" date="2010" name="Nat. Biotechnol.">
        <title>Genome sequence of the model mushroom Schizophyllum commune.</title>
        <authorList>
            <person name="Ohm R.A."/>
            <person name="de Jong J.F."/>
            <person name="Lugones L.G."/>
            <person name="Aerts A."/>
            <person name="Kothe E."/>
            <person name="Stajich J.E."/>
            <person name="de Vries R.P."/>
            <person name="Record E."/>
            <person name="Levasseur A."/>
            <person name="Baker S.E."/>
            <person name="Bartholomew K.A."/>
            <person name="Coutinho P.M."/>
            <person name="Erdmann S."/>
            <person name="Fowler T.J."/>
            <person name="Gathman A.C."/>
            <person name="Lombard V."/>
            <person name="Henrissat B."/>
            <person name="Knabe N."/>
            <person name="Kuees U."/>
            <person name="Lilly W.W."/>
            <person name="Lindquist E."/>
            <person name="Lucas S."/>
            <person name="Magnuson J.K."/>
            <person name="Piumi F."/>
            <person name="Raudaskoski M."/>
            <person name="Salamov A."/>
            <person name="Schmutz J."/>
            <person name="Schwarze F.W.M.R."/>
            <person name="vanKuyk P.A."/>
            <person name="Horton J.S."/>
            <person name="Grigoriev I.V."/>
            <person name="Woesten H.A.B."/>
        </authorList>
    </citation>
    <scope>NUCLEOTIDE SEQUENCE [LARGE SCALE GENOMIC DNA]</scope>
    <source>
        <strain evidence="6">H4-8 / FGSC 9210</strain>
    </source>
</reference>
<dbReference type="PROSITE" id="PS50192">
    <property type="entry name" value="T_SNARE"/>
    <property type="match status" value="1"/>
</dbReference>
<dbReference type="GO" id="GO:0005484">
    <property type="term" value="F:SNAP receptor activity"/>
    <property type="evidence" value="ECO:0007669"/>
    <property type="project" value="TreeGrafter"/>
</dbReference>
<feature type="region of interest" description="Disordered" evidence="2">
    <location>
        <begin position="1"/>
        <end position="23"/>
    </location>
</feature>
<evidence type="ECO:0000259" key="4">
    <source>
        <dbReference type="PROSITE" id="PS50192"/>
    </source>
</evidence>
<dbReference type="SUPFAM" id="SSF47661">
    <property type="entry name" value="t-snare proteins"/>
    <property type="match status" value="1"/>
</dbReference>
<keyword evidence="3" id="KW-1133">Transmembrane helix</keyword>
<dbReference type="GO" id="GO:0006886">
    <property type="term" value="P:intracellular protein transport"/>
    <property type="evidence" value="ECO:0007669"/>
    <property type="project" value="TreeGrafter"/>
</dbReference>
<protein>
    <recommendedName>
        <fullName evidence="4">t-SNARE coiled-coil homology domain-containing protein</fullName>
    </recommendedName>
</protein>
<feature type="compositionally biased region" description="Low complexity" evidence="2">
    <location>
        <begin position="152"/>
        <end position="167"/>
    </location>
</feature>
<comment type="similarity">
    <text evidence="1">Belongs to the syntaxin family.</text>
</comment>